<dbReference type="Gene3D" id="3.30.720.120">
    <property type="match status" value="1"/>
</dbReference>
<dbReference type="InterPro" id="IPR029068">
    <property type="entry name" value="Glyas_Bleomycin-R_OHBP_Dase"/>
</dbReference>
<comment type="caution">
    <text evidence="2">The sequence shown here is derived from an EMBL/GenBank/DDBJ whole genome shotgun (WGS) entry which is preliminary data.</text>
</comment>
<dbReference type="Gene3D" id="3.30.720.110">
    <property type="match status" value="1"/>
</dbReference>
<accession>A0A0R3LZZ4</accession>
<dbReference type="RefSeq" id="WP_057834311.1">
    <property type="nucleotide sequence ID" value="NZ_LLXZ01000027.1"/>
</dbReference>
<evidence type="ECO:0000313" key="3">
    <source>
        <dbReference type="Proteomes" id="UP000050863"/>
    </source>
</evidence>
<dbReference type="SUPFAM" id="SSF54593">
    <property type="entry name" value="Glyoxalase/Bleomycin resistance protein/Dihydroxybiphenyl dioxygenase"/>
    <property type="match status" value="1"/>
</dbReference>
<dbReference type="PROSITE" id="PS51819">
    <property type="entry name" value="VOC"/>
    <property type="match status" value="1"/>
</dbReference>
<organism evidence="2 3">
    <name type="scientific">Bradyrhizobium jicamae</name>
    <dbReference type="NCBI Taxonomy" id="280332"/>
    <lineage>
        <taxon>Bacteria</taxon>
        <taxon>Pseudomonadati</taxon>
        <taxon>Pseudomonadota</taxon>
        <taxon>Alphaproteobacteria</taxon>
        <taxon>Hyphomicrobiales</taxon>
        <taxon>Nitrobacteraceae</taxon>
        <taxon>Bradyrhizobium</taxon>
    </lineage>
</organism>
<dbReference type="InterPro" id="IPR037523">
    <property type="entry name" value="VOC_core"/>
</dbReference>
<evidence type="ECO:0000259" key="1">
    <source>
        <dbReference type="PROSITE" id="PS51819"/>
    </source>
</evidence>
<keyword evidence="3" id="KW-1185">Reference proteome</keyword>
<dbReference type="Proteomes" id="UP000050863">
    <property type="component" value="Unassembled WGS sequence"/>
</dbReference>
<gene>
    <name evidence="2" type="ORF">CQ12_09940</name>
</gene>
<dbReference type="EMBL" id="LLXZ01000027">
    <property type="protein sequence ID" value="KRR13433.1"/>
    <property type="molecule type" value="Genomic_DNA"/>
</dbReference>
<dbReference type="PANTHER" id="PTHR34109">
    <property type="entry name" value="BNAUNNG04460D PROTEIN-RELATED"/>
    <property type="match status" value="1"/>
</dbReference>
<sequence>MATKVKPVPEGFHTVTPYLVVDGADKVISFMKEAFGAQPVFEPMMRPDGKVMHAEYKIGNSIVMISDSSERAQATTTMLYLYVPNVDAVYQKALEAGATSVMEPTDQFYGDRSGGVKDAAGNQWHIGTHIEDVSPADLKKRAAEVMKQQHKAA</sequence>
<reference evidence="2 3" key="1">
    <citation type="submission" date="2014-03" db="EMBL/GenBank/DDBJ databases">
        <title>Bradyrhizobium valentinum sp. nov., isolated from effective nodules of Lupinus mariae-josephae, a lupine endemic of basic-lime soils in Eastern Spain.</title>
        <authorList>
            <person name="Duran D."/>
            <person name="Rey L."/>
            <person name="Navarro A."/>
            <person name="Busquets A."/>
            <person name="Imperial J."/>
            <person name="Ruiz-Argueso T."/>
        </authorList>
    </citation>
    <scope>NUCLEOTIDE SEQUENCE [LARGE SCALE GENOMIC DNA]</scope>
    <source>
        <strain evidence="2 3">PAC68</strain>
    </source>
</reference>
<dbReference type="PANTHER" id="PTHR34109:SF1">
    <property type="entry name" value="VOC DOMAIN-CONTAINING PROTEIN"/>
    <property type="match status" value="1"/>
</dbReference>
<dbReference type="STRING" id="280332.CQ12_09940"/>
<name>A0A0R3LZZ4_9BRAD</name>
<dbReference type="AlphaFoldDB" id="A0A0R3LZZ4"/>
<evidence type="ECO:0000313" key="2">
    <source>
        <dbReference type="EMBL" id="KRR13433.1"/>
    </source>
</evidence>
<dbReference type="CDD" id="cd07246">
    <property type="entry name" value="VOC_like"/>
    <property type="match status" value="1"/>
</dbReference>
<dbReference type="OrthoDB" id="9806868at2"/>
<proteinExistence type="predicted"/>
<dbReference type="InterPro" id="IPR004360">
    <property type="entry name" value="Glyas_Fos-R_dOase_dom"/>
</dbReference>
<dbReference type="Pfam" id="PF00903">
    <property type="entry name" value="Glyoxalase"/>
    <property type="match status" value="1"/>
</dbReference>
<feature type="domain" description="VOC" evidence="1">
    <location>
        <begin position="11"/>
        <end position="129"/>
    </location>
</feature>
<protein>
    <submittedName>
        <fullName evidence="2">Glyoxalase</fullName>
    </submittedName>
</protein>